<dbReference type="OrthoDB" id="10579697at2759"/>
<protein>
    <recommendedName>
        <fullName evidence="3">UBA domain-containing protein</fullName>
    </recommendedName>
</protein>
<evidence type="ECO:0000313" key="2">
    <source>
        <dbReference type="Proteomes" id="UP000037460"/>
    </source>
</evidence>
<dbReference type="Gene3D" id="1.10.8.10">
    <property type="entry name" value="DNA helicase RuvA subunit, C-terminal domain"/>
    <property type="match status" value="1"/>
</dbReference>
<evidence type="ECO:0008006" key="3">
    <source>
        <dbReference type="Google" id="ProtNLM"/>
    </source>
</evidence>
<organism evidence="1 2">
    <name type="scientific">Chrysochromulina tobinii</name>
    <dbReference type="NCBI Taxonomy" id="1460289"/>
    <lineage>
        <taxon>Eukaryota</taxon>
        <taxon>Haptista</taxon>
        <taxon>Haptophyta</taxon>
        <taxon>Prymnesiophyceae</taxon>
        <taxon>Prymnesiales</taxon>
        <taxon>Chrysochromulinaceae</taxon>
        <taxon>Chrysochromulina</taxon>
    </lineage>
</organism>
<name>A0A0M0K225_9EUKA</name>
<gene>
    <name evidence="1" type="ORF">Ctob_007994</name>
</gene>
<reference evidence="2" key="1">
    <citation type="journal article" date="2015" name="PLoS Genet.">
        <title>Genome Sequence and Transcriptome Analyses of Chrysochromulina tobin: Metabolic Tools for Enhanced Algal Fitness in the Prominent Order Prymnesiales (Haptophyceae).</title>
        <authorList>
            <person name="Hovde B.T."/>
            <person name="Deodato C.R."/>
            <person name="Hunsperger H.M."/>
            <person name="Ryken S.A."/>
            <person name="Yost W."/>
            <person name="Jha R.K."/>
            <person name="Patterson J."/>
            <person name="Monnat R.J. Jr."/>
            <person name="Barlow S.B."/>
            <person name="Starkenburg S.R."/>
            <person name="Cattolico R.A."/>
        </authorList>
    </citation>
    <scope>NUCLEOTIDE SEQUENCE</scope>
    <source>
        <strain evidence="2">CCMP291</strain>
    </source>
</reference>
<dbReference type="AlphaFoldDB" id="A0A0M0K225"/>
<comment type="caution">
    <text evidence="1">The sequence shown here is derived from an EMBL/GenBank/DDBJ whole genome shotgun (WGS) entry which is preliminary data.</text>
</comment>
<evidence type="ECO:0000313" key="1">
    <source>
        <dbReference type="EMBL" id="KOO32433.1"/>
    </source>
</evidence>
<sequence length="124" mass="13806">MIEAGFSRTQAVAALSAVNATKQEDVQKAIEWTLKQDADKHLAEAQAERVVHAYPNMDFDGYALVWGDRHRTRTLDECGERCLNWKPQKPSLFACNVFVFCPLPKCYAPAALPPGSMTGQVRPL</sequence>
<dbReference type="Proteomes" id="UP000037460">
    <property type="component" value="Unassembled WGS sequence"/>
</dbReference>
<accession>A0A0M0K225</accession>
<proteinExistence type="predicted"/>
<dbReference type="EMBL" id="JWZX01001776">
    <property type="protein sequence ID" value="KOO32433.1"/>
    <property type="molecule type" value="Genomic_DNA"/>
</dbReference>
<keyword evidence="2" id="KW-1185">Reference proteome</keyword>